<dbReference type="InterPro" id="IPR009072">
    <property type="entry name" value="Histone-fold"/>
</dbReference>
<proteinExistence type="predicted"/>
<name>A0A0C3D2U0_OIDMZ</name>
<dbReference type="PROSITE" id="PS51257">
    <property type="entry name" value="PROKAR_LIPOPROTEIN"/>
    <property type="match status" value="1"/>
</dbReference>
<keyword evidence="2" id="KW-1185">Reference proteome</keyword>
<dbReference type="Proteomes" id="UP000054321">
    <property type="component" value="Unassembled WGS sequence"/>
</dbReference>
<dbReference type="HOGENOM" id="CLU_044113_0_0_1"/>
<protein>
    <submittedName>
        <fullName evidence="1">Uncharacterized protein</fullName>
    </submittedName>
</protein>
<evidence type="ECO:0000313" key="1">
    <source>
        <dbReference type="EMBL" id="KIM96227.1"/>
    </source>
</evidence>
<reference evidence="1 2" key="1">
    <citation type="submission" date="2014-04" db="EMBL/GenBank/DDBJ databases">
        <authorList>
            <consortium name="DOE Joint Genome Institute"/>
            <person name="Kuo A."/>
            <person name="Martino E."/>
            <person name="Perotto S."/>
            <person name="Kohler A."/>
            <person name="Nagy L.G."/>
            <person name="Floudas D."/>
            <person name="Copeland A."/>
            <person name="Barry K.W."/>
            <person name="Cichocki N."/>
            <person name="Veneault-Fourrey C."/>
            <person name="LaButti K."/>
            <person name="Lindquist E.A."/>
            <person name="Lipzen A."/>
            <person name="Lundell T."/>
            <person name="Morin E."/>
            <person name="Murat C."/>
            <person name="Sun H."/>
            <person name="Tunlid A."/>
            <person name="Henrissat B."/>
            <person name="Grigoriev I.V."/>
            <person name="Hibbett D.S."/>
            <person name="Martin F."/>
            <person name="Nordberg H.P."/>
            <person name="Cantor M.N."/>
            <person name="Hua S.X."/>
        </authorList>
    </citation>
    <scope>NUCLEOTIDE SEQUENCE [LARGE SCALE GENOMIC DNA]</scope>
    <source>
        <strain evidence="1 2">Zn</strain>
    </source>
</reference>
<dbReference type="GO" id="GO:0046982">
    <property type="term" value="F:protein heterodimerization activity"/>
    <property type="evidence" value="ECO:0007669"/>
    <property type="project" value="InterPro"/>
</dbReference>
<organism evidence="1 2">
    <name type="scientific">Oidiodendron maius (strain Zn)</name>
    <dbReference type="NCBI Taxonomy" id="913774"/>
    <lineage>
        <taxon>Eukaryota</taxon>
        <taxon>Fungi</taxon>
        <taxon>Dikarya</taxon>
        <taxon>Ascomycota</taxon>
        <taxon>Pezizomycotina</taxon>
        <taxon>Leotiomycetes</taxon>
        <taxon>Leotiomycetes incertae sedis</taxon>
        <taxon>Myxotrichaceae</taxon>
        <taxon>Oidiodendron</taxon>
    </lineage>
</organism>
<dbReference type="InParanoid" id="A0A0C3D2U0"/>
<accession>A0A0C3D2U0</accession>
<sequence>MTTKPQVHSQFTVTSGCLCYGDLHNIWHGASSLIQEFPSAVDRHAGGTVVAQILEYNVPAQNGTWNTFQLVEKGTNRHCAWFVSHSDVDPEVEIGKILRVSGSPYERDNGSQFNDTTTAAEAVLVINRYDWGYYDKRGKEEIGFGNEADVDTSTTAVFGAGLGLVDFGTAKKEVLRWKEKKIPHEIDNRPSGIWMFIPGGEYMFGRFGFDEARTAARSFIFFTTHTYFTRTTFVGLDQTLRPDETDEEWFQRRLREGCKFEGFDMLERQIKMYNLSSQLAAESEYLGPYDSHEHLLKSTDFDAIRTRPGVKAHEFAEPLKELCHTYLNEMIMSYLEHFIAPASSSYDTVLAFATSLFPNRSYSDALDTCMYSCMMNPHSEPITGYDTRAVESKIKSFLTPRCEDNSLVRDDKFIAGIRACIAYLLSEVLELVQTYIHLSRIVPENIRLAVIQDAELRVLFKYSRVFWKRDNHVSPGPGSSHAADPAQAAE</sequence>
<evidence type="ECO:0000313" key="2">
    <source>
        <dbReference type="Proteomes" id="UP000054321"/>
    </source>
</evidence>
<reference evidence="2" key="2">
    <citation type="submission" date="2015-01" db="EMBL/GenBank/DDBJ databases">
        <title>Evolutionary Origins and Diversification of the Mycorrhizal Mutualists.</title>
        <authorList>
            <consortium name="DOE Joint Genome Institute"/>
            <consortium name="Mycorrhizal Genomics Consortium"/>
            <person name="Kohler A."/>
            <person name="Kuo A."/>
            <person name="Nagy L.G."/>
            <person name="Floudas D."/>
            <person name="Copeland A."/>
            <person name="Barry K.W."/>
            <person name="Cichocki N."/>
            <person name="Veneault-Fourrey C."/>
            <person name="LaButti K."/>
            <person name="Lindquist E.A."/>
            <person name="Lipzen A."/>
            <person name="Lundell T."/>
            <person name="Morin E."/>
            <person name="Murat C."/>
            <person name="Riley R."/>
            <person name="Ohm R."/>
            <person name="Sun H."/>
            <person name="Tunlid A."/>
            <person name="Henrissat B."/>
            <person name="Grigoriev I.V."/>
            <person name="Hibbett D.S."/>
            <person name="Martin F."/>
        </authorList>
    </citation>
    <scope>NUCLEOTIDE SEQUENCE [LARGE SCALE GENOMIC DNA]</scope>
    <source>
        <strain evidence="2">Zn</strain>
    </source>
</reference>
<gene>
    <name evidence="1" type="ORF">OIDMADRAFT_132911</name>
</gene>
<dbReference type="EMBL" id="KN832885">
    <property type="protein sequence ID" value="KIM96227.1"/>
    <property type="molecule type" value="Genomic_DNA"/>
</dbReference>
<dbReference type="Gene3D" id="1.10.20.10">
    <property type="entry name" value="Histone, subunit A"/>
    <property type="match status" value="1"/>
</dbReference>
<dbReference type="OrthoDB" id="3535423at2759"/>
<dbReference type="AlphaFoldDB" id="A0A0C3D2U0"/>